<dbReference type="AlphaFoldDB" id="A0A6J4P1R0"/>
<evidence type="ECO:0000259" key="2">
    <source>
        <dbReference type="Pfam" id="PF21320"/>
    </source>
</evidence>
<feature type="domain" description="S-adenosylmethionine-dependent methyltransferase Rv2258c-like winged HTH" evidence="2">
    <location>
        <begin position="30"/>
        <end position="102"/>
    </location>
</feature>
<dbReference type="PANTHER" id="PTHR45128:SF2">
    <property type="entry name" value="METHYLTRANSFERASE DOMAIN-CONTAINING PROTEIN"/>
    <property type="match status" value="1"/>
</dbReference>
<dbReference type="InterPro" id="IPR036390">
    <property type="entry name" value="WH_DNA-bd_sf"/>
</dbReference>
<dbReference type="Pfam" id="PF21320">
    <property type="entry name" value="WHD_Rv2258c"/>
    <property type="match status" value="1"/>
</dbReference>
<evidence type="ECO:0000259" key="1">
    <source>
        <dbReference type="Pfam" id="PF13847"/>
    </source>
</evidence>
<reference evidence="3" key="1">
    <citation type="submission" date="2020-02" db="EMBL/GenBank/DDBJ databases">
        <authorList>
            <person name="Meier V. D."/>
        </authorList>
    </citation>
    <scope>NUCLEOTIDE SEQUENCE</scope>
    <source>
        <strain evidence="3">AVDCRST_MAG75</strain>
    </source>
</reference>
<feature type="domain" description="Methyltransferase" evidence="1">
    <location>
        <begin position="179"/>
        <end position="286"/>
    </location>
</feature>
<dbReference type="SUPFAM" id="SSF53335">
    <property type="entry name" value="S-adenosyl-L-methionine-dependent methyltransferases"/>
    <property type="match status" value="1"/>
</dbReference>
<proteinExistence type="predicted"/>
<name>A0A6J4P1R0_9ACTN</name>
<dbReference type="InterPro" id="IPR029063">
    <property type="entry name" value="SAM-dependent_MTases_sf"/>
</dbReference>
<dbReference type="EMBL" id="CADCUO010000160">
    <property type="protein sequence ID" value="CAA9403912.1"/>
    <property type="molecule type" value="Genomic_DNA"/>
</dbReference>
<evidence type="ECO:0000313" key="3">
    <source>
        <dbReference type="EMBL" id="CAA9403912.1"/>
    </source>
</evidence>
<gene>
    <name evidence="3" type="ORF">AVDCRST_MAG75-2313</name>
</gene>
<dbReference type="PANTHER" id="PTHR45128">
    <property type="entry name" value="METHYLTRANSFERASE TYPE 11"/>
    <property type="match status" value="1"/>
</dbReference>
<dbReference type="InterPro" id="IPR048711">
    <property type="entry name" value="WHD_Rv2258c"/>
</dbReference>
<sequence length="361" mass="38842">MTTTSRPAVLTADDYSQKVFTAALGAFETLSLYAGDRLGWLRSLAADGPATAAELAARTVTNQRYCREWLEMQACFGNLVADAGTVSDRRYTLPPGAAEALTDEHSLAFLGSLPRLVAAVGPHLEKLLNAYRTGGGVSWGELGADAREAQAALNRPWFESRLAPALDSCDSVRSILSRANVRIADVGCGAGWSTIALATAYPRAELVGYDIDPPSIDMARAAAAEAGVADRVTFRLASADTMEEDRFDGVFAFECLHDMPRPVEVLGSIRRSVRPDGLVIIMDEAVAPEFSAPGDEVDQIMYGYSMFICLPDGLSSAPSAGTGTVMRQPVLDDYATRAGFSSVEVLPIEDFSFFRFYRLHC</sequence>
<organism evidence="3">
    <name type="scientific">uncultured Propionibacteriaceae bacterium</name>
    <dbReference type="NCBI Taxonomy" id="257457"/>
    <lineage>
        <taxon>Bacteria</taxon>
        <taxon>Bacillati</taxon>
        <taxon>Actinomycetota</taxon>
        <taxon>Actinomycetes</taxon>
        <taxon>Propionibacteriales</taxon>
        <taxon>Propionibacteriaceae</taxon>
        <taxon>environmental samples</taxon>
    </lineage>
</organism>
<protein>
    <submittedName>
        <fullName evidence="3">Uncharacterized protein</fullName>
    </submittedName>
</protein>
<dbReference type="Gene3D" id="1.10.10.10">
    <property type="entry name" value="Winged helix-like DNA-binding domain superfamily/Winged helix DNA-binding domain"/>
    <property type="match status" value="1"/>
</dbReference>
<dbReference type="Pfam" id="PF13847">
    <property type="entry name" value="Methyltransf_31"/>
    <property type="match status" value="1"/>
</dbReference>
<dbReference type="SUPFAM" id="SSF46785">
    <property type="entry name" value="Winged helix' DNA-binding domain"/>
    <property type="match status" value="1"/>
</dbReference>
<dbReference type="InterPro" id="IPR036388">
    <property type="entry name" value="WH-like_DNA-bd_sf"/>
</dbReference>
<dbReference type="InterPro" id="IPR053173">
    <property type="entry name" value="SAM-binding_MTase"/>
</dbReference>
<dbReference type="Gene3D" id="3.40.50.150">
    <property type="entry name" value="Vaccinia Virus protein VP39"/>
    <property type="match status" value="1"/>
</dbReference>
<dbReference type="InterPro" id="IPR025714">
    <property type="entry name" value="Methyltranfer_dom"/>
</dbReference>
<dbReference type="CDD" id="cd02440">
    <property type="entry name" value="AdoMet_MTases"/>
    <property type="match status" value="1"/>
</dbReference>
<accession>A0A6J4P1R0</accession>